<feature type="region of interest" description="Disordered" evidence="1">
    <location>
        <begin position="17"/>
        <end position="39"/>
    </location>
</feature>
<feature type="compositionally biased region" description="Basic and acidic residues" evidence="1">
    <location>
        <begin position="17"/>
        <end position="33"/>
    </location>
</feature>
<dbReference type="RefSeq" id="WP_021171162.1">
    <property type="nucleotide sequence ID" value="NZ_CTRP01000014.1"/>
</dbReference>
<dbReference type="AlphaFoldDB" id="A0A0U1L2M5"/>
<evidence type="ECO:0008006" key="4">
    <source>
        <dbReference type="Google" id="ProtNLM"/>
    </source>
</evidence>
<evidence type="ECO:0000256" key="1">
    <source>
        <dbReference type="SAM" id="MobiDB-lite"/>
    </source>
</evidence>
<evidence type="ECO:0000313" key="3">
    <source>
        <dbReference type="Proteomes" id="UP000049855"/>
    </source>
</evidence>
<dbReference type="EMBL" id="CTRP01000014">
    <property type="protein sequence ID" value="CQR73908.1"/>
    <property type="molecule type" value="Genomic_DNA"/>
</dbReference>
<organism evidence="2 3">
    <name type="scientific">Sporomusa ovata</name>
    <dbReference type="NCBI Taxonomy" id="2378"/>
    <lineage>
        <taxon>Bacteria</taxon>
        <taxon>Bacillati</taxon>
        <taxon>Bacillota</taxon>
        <taxon>Negativicutes</taxon>
        <taxon>Selenomonadales</taxon>
        <taxon>Sporomusaceae</taxon>
        <taxon>Sporomusa</taxon>
    </lineage>
</organism>
<dbReference type="Proteomes" id="UP000049855">
    <property type="component" value="Unassembled WGS sequence"/>
</dbReference>
<proteinExistence type="predicted"/>
<evidence type="ECO:0000313" key="2">
    <source>
        <dbReference type="EMBL" id="CQR73908.1"/>
    </source>
</evidence>
<accession>A0A0U1L2M5</accession>
<name>A0A0U1L2M5_9FIRM</name>
<protein>
    <recommendedName>
        <fullName evidence="4">Phage protein</fullName>
    </recommendedName>
</protein>
<sequence>MLIELYEESEVVRLEREAREEEARKKAEDERRKEERRKRYNKEVERTIALENAALDYDTACRIRAYVKAVAASCGHDGLDEETAAWVDWATKKADWFDPTVARDDELFGEREHDKSSSEKVLKKIGQCW</sequence>
<keyword evidence="3" id="KW-1185">Reference proteome</keyword>
<reference evidence="3" key="1">
    <citation type="submission" date="2015-03" db="EMBL/GenBank/DDBJ databases">
        <authorList>
            <person name="Nijsse Bart"/>
        </authorList>
    </citation>
    <scope>NUCLEOTIDE SEQUENCE [LARGE SCALE GENOMIC DNA]</scope>
</reference>
<gene>
    <name evidence="2" type="ORF">SpAn4DRAFT_0370</name>
</gene>